<dbReference type="PROSITE" id="PS50283">
    <property type="entry name" value="NA_SOLUT_SYMP_3"/>
    <property type="match status" value="1"/>
</dbReference>
<feature type="transmembrane region" description="Helical" evidence="7">
    <location>
        <begin position="333"/>
        <end position="366"/>
    </location>
</feature>
<dbReference type="InterPro" id="IPR050736">
    <property type="entry name" value="Sensor_HK_Regulatory"/>
</dbReference>
<evidence type="ECO:0000256" key="6">
    <source>
        <dbReference type="SAM" id="Coils"/>
    </source>
</evidence>
<feature type="transmembrane region" description="Helical" evidence="7">
    <location>
        <begin position="416"/>
        <end position="439"/>
    </location>
</feature>
<dbReference type="EC" id="2.7.13.3" evidence="2"/>
<feature type="transmembrane region" description="Helical" evidence="7">
    <location>
        <begin position="204"/>
        <end position="222"/>
    </location>
</feature>
<feature type="transmembrane region" description="Helical" evidence="7">
    <location>
        <begin position="505"/>
        <end position="527"/>
    </location>
</feature>
<evidence type="ECO:0000256" key="7">
    <source>
        <dbReference type="SAM" id="Phobius"/>
    </source>
</evidence>
<keyword evidence="3" id="KW-0808">Transferase</keyword>
<feature type="transmembrane region" description="Helical" evidence="7">
    <location>
        <begin position="6"/>
        <end position="24"/>
    </location>
</feature>
<dbReference type="RefSeq" id="WP_217335098.1">
    <property type="nucleotide sequence ID" value="NZ_JAHQZT010000011.1"/>
</dbReference>
<name>A0ABS6MBJ5_9GAMM</name>
<evidence type="ECO:0000256" key="5">
    <source>
        <dbReference type="ARBA" id="ARBA00023012"/>
    </source>
</evidence>
<feature type="transmembrane region" description="Helical" evidence="7">
    <location>
        <begin position="252"/>
        <end position="269"/>
    </location>
</feature>
<dbReference type="InterPro" id="IPR003594">
    <property type="entry name" value="HATPase_dom"/>
</dbReference>
<feature type="transmembrane region" description="Helical" evidence="7">
    <location>
        <begin position="451"/>
        <end position="472"/>
    </location>
</feature>
<dbReference type="Proteomes" id="UP000755551">
    <property type="component" value="Unassembled WGS sequence"/>
</dbReference>
<keyword evidence="10" id="KW-1185">Reference proteome</keyword>
<feature type="transmembrane region" description="Helical" evidence="7">
    <location>
        <begin position="68"/>
        <end position="87"/>
    </location>
</feature>
<dbReference type="PROSITE" id="PS50109">
    <property type="entry name" value="HIS_KIN"/>
    <property type="match status" value="1"/>
</dbReference>
<proteinExistence type="predicted"/>
<sequence>MQTNLSVLVVAFSYLALLFVIAAWGDRRAEQGRSLVNSPTIYALSIAVYCTAWTFYGSVGRAATTGLSFLLIYLGPTLAMLCGWLVLRKMIRIARAQRITSIADFISARYGKSGGLGMLVALIAVLAIMPYIALQLKAITVSYGILTEYPDQALPTLSLSDFWNDKAFWVALVLAVFIILFGTRHLDASERHEGMVTAIAFESLVKLFAFIAVGLFTCFVLYPGPEALLQQAGDALPEAARRFGLEQIPGGALGWVGTLVLATLAFITLPRQFQVLVVENVNEQHLRRACWLFPLYLLLINLFVIPIALAGLMGGTATGEPDNFVLTLPLSAGLTWLPLLVFIGGLSAATSMMIVETIALSTMVSNQLVMPLLLRWRRLHLDSSRDLSGWLLGIRRIAIVVILILGYLYHALIGEAYSLVTIGLVSFAAAAQFAPPLLLGLYWRGASRNGAVAGLIAGSLVWAWTLLIPGFALSGWMSTDFIDQGPFGWTALRPYALFGLNDWDIYTHALFWSMLVNISLLVGISLFSRQSHMEQTQAALFTTALRPEAELAAIWQGQASRFELYRLLKRYLGTAATARVFTDSLPAATDDSPASPALIARAEQGLTGALGSATARILINSVVRGEALDMAAILSILDTTSQTLEYNRRLEQKSAELERIGHELRSANDRLRELDRLKDEFVAMVSHELRTPLTSIRAFAEILSDADNLSADQQQHFLQIIVRESERLSRLIEEILDLARLESGRMTLHPAPCDLSELCQQAADAVDQLFLQRRVSLQLVLPQTACPVMADPDRLLQVLINLLDNASKFADSDTPQVLMRLQAVKHRFRVDVEDNGPGIVSAERDKVFEKFHQIDDHNRGNRPQGTGLGLPISRGIINHLGGRLWVDEPQQLGGACLALELPARQDSPDQVNS</sequence>
<dbReference type="Pfam" id="PF00474">
    <property type="entry name" value="SSF"/>
    <property type="match status" value="1"/>
</dbReference>
<dbReference type="InterPro" id="IPR001734">
    <property type="entry name" value="Na/solute_symporter"/>
</dbReference>
<keyword evidence="7" id="KW-0812">Transmembrane</keyword>
<evidence type="ECO:0000256" key="1">
    <source>
        <dbReference type="ARBA" id="ARBA00000085"/>
    </source>
</evidence>
<dbReference type="PANTHER" id="PTHR43711:SF1">
    <property type="entry name" value="HISTIDINE KINASE 1"/>
    <property type="match status" value="1"/>
</dbReference>
<dbReference type="SMART" id="SM00387">
    <property type="entry name" value="HATPase_c"/>
    <property type="match status" value="1"/>
</dbReference>
<keyword evidence="6" id="KW-0175">Coiled coil</keyword>
<dbReference type="InterPro" id="IPR003661">
    <property type="entry name" value="HisK_dim/P_dom"/>
</dbReference>
<feature type="transmembrane region" description="Helical" evidence="7">
    <location>
        <begin position="36"/>
        <end position="56"/>
    </location>
</feature>
<protein>
    <recommendedName>
        <fullName evidence="2">histidine kinase</fullName>
        <ecNumber evidence="2">2.7.13.3</ecNumber>
    </recommendedName>
</protein>
<evidence type="ECO:0000259" key="8">
    <source>
        <dbReference type="PROSITE" id="PS50109"/>
    </source>
</evidence>
<dbReference type="SMART" id="SM00388">
    <property type="entry name" value="HisKA"/>
    <property type="match status" value="1"/>
</dbReference>
<feature type="transmembrane region" description="Helical" evidence="7">
    <location>
        <begin position="387"/>
        <end position="410"/>
    </location>
</feature>
<dbReference type="GO" id="GO:0016301">
    <property type="term" value="F:kinase activity"/>
    <property type="evidence" value="ECO:0007669"/>
    <property type="project" value="UniProtKB-KW"/>
</dbReference>
<dbReference type="PANTHER" id="PTHR43711">
    <property type="entry name" value="TWO-COMPONENT HISTIDINE KINASE"/>
    <property type="match status" value="1"/>
</dbReference>
<comment type="catalytic activity">
    <reaction evidence="1">
        <text>ATP + protein L-histidine = ADP + protein N-phospho-L-histidine.</text>
        <dbReference type="EC" id="2.7.13.3"/>
    </reaction>
</comment>
<comment type="caution">
    <text evidence="9">The sequence shown here is derived from an EMBL/GenBank/DDBJ whole genome shotgun (WGS) entry which is preliminary data.</text>
</comment>
<feature type="transmembrane region" description="Helical" evidence="7">
    <location>
        <begin position="166"/>
        <end position="183"/>
    </location>
</feature>
<evidence type="ECO:0000256" key="2">
    <source>
        <dbReference type="ARBA" id="ARBA00012438"/>
    </source>
</evidence>
<feature type="domain" description="Histidine kinase" evidence="8">
    <location>
        <begin position="684"/>
        <end position="905"/>
    </location>
</feature>
<evidence type="ECO:0000256" key="4">
    <source>
        <dbReference type="ARBA" id="ARBA00022777"/>
    </source>
</evidence>
<evidence type="ECO:0000256" key="3">
    <source>
        <dbReference type="ARBA" id="ARBA00022679"/>
    </source>
</evidence>
<evidence type="ECO:0000313" key="9">
    <source>
        <dbReference type="EMBL" id="MBV0933676.1"/>
    </source>
</evidence>
<dbReference type="CDD" id="cd00082">
    <property type="entry name" value="HisKA"/>
    <property type="match status" value="1"/>
</dbReference>
<feature type="transmembrane region" description="Helical" evidence="7">
    <location>
        <begin position="290"/>
        <end position="313"/>
    </location>
</feature>
<keyword evidence="7" id="KW-0472">Membrane</keyword>
<organism evidence="9 10">
    <name type="scientific">Marinobacterium weihaiense</name>
    <dbReference type="NCBI Taxonomy" id="2851016"/>
    <lineage>
        <taxon>Bacteria</taxon>
        <taxon>Pseudomonadati</taxon>
        <taxon>Pseudomonadota</taxon>
        <taxon>Gammaproteobacteria</taxon>
        <taxon>Oceanospirillales</taxon>
        <taxon>Oceanospirillaceae</taxon>
        <taxon>Marinobacterium</taxon>
    </lineage>
</organism>
<dbReference type="Pfam" id="PF00512">
    <property type="entry name" value="HisKA"/>
    <property type="match status" value="1"/>
</dbReference>
<keyword evidence="7" id="KW-1133">Transmembrane helix</keyword>
<evidence type="ECO:0000313" key="10">
    <source>
        <dbReference type="Proteomes" id="UP000755551"/>
    </source>
</evidence>
<keyword evidence="5" id="KW-0902">Two-component regulatory system</keyword>
<keyword evidence="4 9" id="KW-0418">Kinase</keyword>
<feature type="coiled-coil region" evidence="6">
    <location>
        <begin position="647"/>
        <end position="677"/>
    </location>
</feature>
<dbReference type="Pfam" id="PF02518">
    <property type="entry name" value="HATPase_c"/>
    <property type="match status" value="1"/>
</dbReference>
<accession>A0ABS6MBJ5</accession>
<gene>
    <name evidence="9" type="ORF">KTN04_10035</name>
</gene>
<dbReference type="EMBL" id="JAHQZT010000011">
    <property type="protein sequence ID" value="MBV0933676.1"/>
    <property type="molecule type" value="Genomic_DNA"/>
</dbReference>
<reference evidence="9 10" key="1">
    <citation type="submission" date="2021-06" db="EMBL/GenBank/DDBJ databases">
        <title>Bacterium isolated from marine sediment.</title>
        <authorList>
            <person name="Zhu K.-L."/>
            <person name="Du Z.-J."/>
            <person name="Liang Q.-Y."/>
        </authorList>
    </citation>
    <scope>NUCLEOTIDE SEQUENCE [LARGE SCALE GENOMIC DNA]</scope>
    <source>
        <strain evidence="9 10">A346</strain>
    </source>
</reference>
<feature type="transmembrane region" description="Helical" evidence="7">
    <location>
        <begin position="119"/>
        <end position="146"/>
    </location>
</feature>
<dbReference type="CDD" id="cd10322">
    <property type="entry name" value="SLC5sbd"/>
    <property type="match status" value="1"/>
</dbReference>
<dbReference type="InterPro" id="IPR005467">
    <property type="entry name" value="His_kinase_dom"/>
</dbReference>